<feature type="domain" description="RNA polymerase sigma-70" evidence="7">
    <location>
        <begin position="210"/>
        <end position="236"/>
    </location>
</feature>
<protein>
    <recommendedName>
        <fullName evidence="5">RNA polymerase sigma factor</fullName>
    </recommendedName>
</protein>
<keyword evidence="1 5" id="KW-0805">Transcription regulation</keyword>
<dbReference type="InterPro" id="IPR007630">
    <property type="entry name" value="RNA_pol_sigma70_r4"/>
</dbReference>
<dbReference type="InterPro" id="IPR000943">
    <property type="entry name" value="RNA_pol_sigma70"/>
</dbReference>
<evidence type="ECO:0000259" key="6">
    <source>
        <dbReference type="PROSITE" id="PS00715"/>
    </source>
</evidence>
<dbReference type="GO" id="GO:0003899">
    <property type="term" value="F:DNA-directed RNA polymerase activity"/>
    <property type="evidence" value="ECO:0007669"/>
    <property type="project" value="InterPro"/>
</dbReference>
<dbReference type="Gene3D" id="1.20.140.160">
    <property type="match status" value="1"/>
</dbReference>
<comment type="similarity">
    <text evidence="5">Belongs to the sigma-70 factor family.</text>
</comment>
<keyword evidence="2 5" id="KW-0731">Sigma factor</keyword>
<dbReference type="Proteomes" id="UP000184082">
    <property type="component" value="Unassembled WGS sequence"/>
</dbReference>
<dbReference type="PANTHER" id="PTHR30385:SF7">
    <property type="entry name" value="RNA POLYMERASE SIGMA FACTOR FLIA"/>
    <property type="match status" value="1"/>
</dbReference>
<evidence type="ECO:0000256" key="5">
    <source>
        <dbReference type="RuleBase" id="RU362124"/>
    </source>
</evidence>
<evidence type="ECO:0000313" key="8">
    <source>
        <dbReference type="EMBL" id="SHJ68048.1"/>
    </source>
</evidence>
<evidence type="ECO:0000259" key="7">
    <source>
        <dbReference type="PROSITE" id="PS00716"/>
    </source>
</evidence>
<dbReference type="InterPro" id="IPR014284">
    <property type="entry name" value="RNA_pol_sigma-70_dom"/>
</dbReference>
<evidence type="ECO:0000256" key="4">
    <source>
        <dbReference type="ARBA" id="ARBA00023163"/>
    </source>
</evidence>
<reference evidence="8 9" key="1">
    <citation type="submission" date="2016-11" db="EMBL/GenBank/DDBJ databases">
        <authorList>
            <person name="Jaros S."/>
            <person name="Januszkiewicz K."/>
            <person name="Wedrychowicz H."/>
        </authorList>
    </citation>
    <scope>NUCLEOTIDE SEQUENCE [LARGE SCALE GENOMIC DNA]</scope>
    <source>
        <strain evidence="8 9">DSM 14501</strain>
    </source>
</reference>
<dbReference type="Pfam" id="PF04545">
    <property type="entry name" value="Sigma70_r4"/>
    <property type="match status" value="1"/>
</dbReference>
<evidence type="ECO:0000256" key="1">
    <source>
        <dbReference type="ARBA" id="ARBA00023015"/>
    </source>
</evidence>
<dbReference type="GO" id="GO:0006352">
    <property type="term" value="P:DNA-templated transcription initiation"/>
    <property type="evidence" value="ECO:0007669"/>
    <property type="project" value="InterPro"/>
</dbReference>
<evidence type="ECO:0000256" key="2">
    <source>
        <dbReference type="ARBA" id="ARBA00023082"/>
    </source>
</evidence>
<dbReference type="InterPro" id="IPR007627">
    <property type="entry name" value="RNA_pol_sigma70_r2"/>
</dbReference>
<dbReference type="PROSITE" id="PS00715">
    <property type="entry name" value="SIGMA70_1"/>
    <property type="match status" value="1"/>
</dbReference>
<dbReference type="SUPFAM" id="SSF88946">
    <property type="entry name" value="Sigma2 domain of RNA polymerase sigma factors"/>
    <property type="match status" value="1"/>
</dbReference>
<proteinExistence type="inferred from homology"/>
<dbReference type="NCBIfam" id="NF005413">
    <property type="entry name" value="PRK06986.1"/>
    <property type="match status" value="1"/>
</dbReference>
<dbReference type="GO" id="GO:0016987">
    <property type="term" value="F:sigma factor activity"/>
    <property type="evidence" value="ECO:0007669"/>
    <property type="project" value="UniProtKB-KW"/>
</dbReference>
<dbReference type="PROSITE" id="PS00716">
    <property type="entry name" value="SIGMA70_2"/>
    <property type="match status" value="1"/>
</dbReference>
<dbReference type="RefSeq" id="WP_072965453.1">
    <property type="nucleotide sequence ID" value="NZ_FRAJ01000003.1"/>
</dbReference>
<name>A0A1M6LA05_9FIRM</name>
<evidence type="ECO:0000256" key="3">
    <source>
        <dbReference type="ARBA" id="ARBA00023125"/>
    </source>
</evidence>
<keyword evidence="4 5" id="KW-0804">Transcription</keyword>
<dbReference type="SUPFAM" id="SSF88659">
    <property type="entry name" value="Sigma3 and sigma4 domains of RNA polymerase sigma factors"/>
    <property type="match status" value="2"/>
</dbReference>
<dbReference type="Pfam" id="PF04542">
    <property type="entry name" value="Sigma70_r2"/>
    <property type="match status" value="1"/>
</dbReference>
<feature type="domain" description="RNA polymerase sigma-70" evidence="6">
    <location>
        <begin position="49"/>
        <end position="62"/>
    </location>
</feature>
<dbReference type="AlphaFoldDB" id="A0A1M6LA05"/>
<organism evidence="8 9">
    <name type="scientific">Caminicella sporogenes DSM 14501</name>
    <dbReference type="NCBI Taxonomy" id="1121266"/>
    <lineage>
        <taxon>Bacteria</taxon>
        <taxon>Bacillati</taxon>
        <taxon>Bacillota</taxon>
        <taxon>Clostridia</taxon>
        <taxon>Peptostreptococcales</taxon>
        <taxon>Caminicellaceae</taxon>
        <taxon>Caminicella</taxon>
    </lineage>
</organism>
<dbReference type="InterPro" id="IPR013325">
    <property type="entry name" value="RNA_pol_sigma_r2"/>
</dbReference>
<keyword evidence="3 5" id="KW-0238">DNA-binding</keyword>
<dbReference type="GO" id="GO:0003677">
    <property type="term" value="F:DNA binding"/>
    <property type="evidence" value="ECO:0007669"/>
    <property type="project" value="UniProtKB-KW"/>
</dbReference>
<evidence type="ECO:0000313" key="9">
    <source>
        <dbReference type="Proteomes" id="UP000184082"/>
    </source>
</evidence>
<dbReference type="InterPro" id="IPR013324">
    <property type="entry name" value="RNA_pol_sigma_r3/r4-like"/>
</dbReference>
<keyword evidence="9" id="KW-1185">Reference proteome</keyword>
<dbReference type="EMBL" id="FRAJ01000003">
    <property type="protein sequence ID" value="SHJ68048.1"/>
    <property type="molecule type" value="Genomic_DNA"/>
</dbReference>
<dbReference type="NCBIfam" id="TIGR02479">
    <property type="entry name" value="FliA_WhiG"/>
    <property type="match status" value="1"/>
</dbReference>
<dbReference type="CDD" id="cd06171">
    <property type="entry name" value="Sigma70_r4"/>
    <property type="match status" value="1"/>
</dbReference>
<dbReference type="STRING" id="1121266.SAMN02745883_00131"/>
<dbReference type="PRINTS" id="PR00046">
    <property type="entry name" value="SIGMA70FCT"/>
</dbReference>
<dbReference type="InterPro" id="IPR012845">
    <property type="entry name" value="RNA_pol_sigma_FliA_WhiG"/>
</dbReference>
<gene>
    <name evidence="8" type="ORF">SAMN02745883_00131</name>
</gene>
<dbReference type="PANTHER" id="PTHR30385">
    <property type="entry name" value="SIGMA FACTOR F FLAGELLAR"/>
    <property type="match status" value="1"/>
</dbReference>
<comment type="function">
    <text evidence="5">Sigma factors are initiation factors that promote the attachment of RNA polymerase to specific initiation sites and are then released.</text>
</comment>
<dbReference type="NCBIfam" id="TIGR02937">
    <property type="entry name" value="sigma70-ECF"/>
    <property type="match status" value="1"/>
</dbReference>
<dbReference type="Gene3D" id="1.10.1740.10">
    <property type="match status" value="1"/>
</dbReference>
<accession>A0A1M6LA05</accession>
<dbReference type="PIRSF" id="PIRSF000770">
    <property type="entry name" value="RNA_pol_sigma-SigE/K"/>
    <property type="match status" value="1"/>
</dbReference>
<sequence length="244" mass="28760">MSNNELWKLYKEKKSKAIKQKLILEYIELVKIIAGRLYISYNSNVEYEDLVSYGILGLIDAIEKFDPDKNVKFETYANFRIRGAIIDQLRNLDWVPRSIRQKFKRLEDTIQKLQNKIGLDIEDEVIAKEMGISLEELNELYSEVSIFSVISLDEKLSENNNYDIPSDDIESNPESNFMKEETKRILREVIEKLPEREKMIIKLYYFSELTYKEISNILNISESRVSQLHTKCIIKLRNAISNLF</sequence>